<dbReference type="InterPro" id="IPR013083">
    <property type="entry name" value="Znf_RING/FYVE/PHD"/>
</dbReference>
<dbReference type="PROSITE" id="PS01359">
    <property type="entry name" value="ZF_PHD_1"/>
    <property type="match status" value="1"/>
</dbReference>
<evidence type="ECO:0000256" key="9">
    <source>
        <dbReference type="ARBA" id="ARBA00023242"/>
    </source>
</evidence>
<comment type="similarity">
    <text evidence="3">Belongs to the PIAS family.</text>
</comment>
<dbReference type="AlphaFoldDB" id="A0A2I0B4G2"/>
<dbReference type="InterPro" id="IPR001965">
    <property type="entry name" value="Znf_PHD"/>
</dbReference>
<keyword evidence="9" id="KW-0539">Nucleus</keyword>
<sequence length="838" mass="93378">MRHTSAAAFWLCIDLVLPELPSSPSRRENSGFLELNSRYAADGGGCDAILLIGFDWIGSGPWIGRAKLAHFRIKELKDILSQLSLVKQGKKQDLLERISALLSNEKVSESHFLGTPSSIGVGIVVQIIDDIYRKMQDSGATDLASKSHGSSDLNNQMPKVEIDCHKLDMKVRCSCGNSLITDSVIKILINIHQSLQCEDHSCQVWQHLNCVMIPEKFIQGSQPIVPSPFYCELCRLSRADPFWVTVRHPVLPIKLSFSDRTKTNQNVEKSFVLSRADRELLHKSEYDLQVWCVLLSDPVYFRMHWPQHSELLVNGIQIRTTNRPGQQLLGINGRDDGPLVLNMIPRQSEGESLDDALARVRRAIGGGSAAENADSDSDIEVVADFVTINLRCPMSGSRIKTAGRFRPCVHMSCFDLETFLELNQRSRKWQCPTCLKNYSLENIIIDPYFNRITSMMQNCAEDMNEIEVRPDGSWRAKNEDKCDDRDLYLWHVPDGSLCTAPDVEKKISCETPGQFEHTDTSSEGRSVLRFDLKKRKSDGKWEVSKSGNCRTPGNNVHEKFENVMPVSTCATGSYRYGEDPSVNQGVLFELSSSTGHMLDSFRDSIDQTFTADSRVPSAPTKDPYIITINDSDEDMPSSFAQTIQTAPPTAVGNEMTWSVNGSIFSHDLGLLTSEKYFLNNINDFSLPPWPIQTIPTEFQLFNSDNNAPDAPISTLDMVFDVQGNISQEKCTAMPDTDFCGSLVDNPLAFGHDDPSLQIFLPTRANSEPVQTDVMTHSKISNIVQAGADDWISLTLGAGGLQTKATPTCVQTTSKQILQTAKEIWPLDDNGTRLTFFGV</sequence>
<dbReference type="OrthoDB" id="28127at2759"/>
<keyword evidence="4" id="KW-0808">Transferase</keyword>
<dbReference type="GO" id="GO:0016925">
    <property type="term" value="P:protein sumoylation"/>
    <property type="evidence" value="ECO:0007669"/>
    <property type="project" value="UniProtKB-UniPathway"/>
</dbReference>
<feature type="domain" description="SAP" evidence="12">
    <location>
        <begin position="68"/>
        <end position="102"/>
    </location>
</feature>
<keyword evidence="8" id="KW-0862">Zinc</keyword>
<evidence type="ECO:0000256" key="3">
    <source>
        <dbReference type="ARBA" id="ARBA00005383"/>
    </source>
</evidence>
<evidence type="ECO:0000256" key="11">
    <source>
        <dbReference type="SAM" id="SignalP"/>
    </source>
</evidence>
<comment type="pathway">
    <text evidence="2">Protein modification; protein sumoylation.</text>
</comment>
<dbReference type="InterPro" id="IPR011011">
    <property type="entry name" value="Znf_FYVE_PHD"/>
</dbReference>
<keyword evidence="7" id="KW-0833">Ubl conjugation pathway</keyword>
<accession>A0A2I0B4G2</accession>
<comment type="subcellular location">
    <subcellularLocation>
        <location evidence="1">Nucleus</location>
    </subcellularLocation>
</comment>
<evidence type="ECO:0000256" key="2">
    <source>
        <dbReference type="ARBA" id="ARBA00004718"/>
    </source>
</evidence>
<evidence type="ECO:0000256" key="4">
    <source>
        <dbReference type="ARBA" id="ARBA00022679"/>
    </source>
</evidence>
<dbReference type="EMBL" id="KZ451916">
    <property type="protein sequence ID" value="PKA62669.1"/>
    <property type="molecule type" value="Genomic_DNA"/>
</dbReference>
<dbReference type="STRING" id="1088818.A0A2I0B4G2"/>
<dbReference type="InterPro" id="IPR031141">
    <property type="entry name" value="SIZ1/2_SP-RING"/>
</dbReference>
<dbReference type="GO" id="GO:0008270">
    <property type="term" value="F:zinc ion binding"/>
    <property type="evidence" value="ECO:0007669"/>
    <property type="project" value="UniProtKB-KW"/>
</dbReference>
<evidence type="ECO:0000259" key="13">
    <source>
        <dbReference type="PROSITE" id="PS51044"/>
    </source>
</evidence>
<dbReference type="SMART" id="SM00513">
    <property type="entry name" value="SAP"/>
    <property type="match status" value="1"/>
</dbReference>
<keyword evidence="6 10" id="KW-0863">Zinc-finger</keyword>
<dbReference type="Pfam" id="PF02891">
    <property type="entry name" value="zf-MIZ"/>
    <property type="match status" value="1"/>
</dbReference>
<dbReference type="GO" id="GO:0000785">
    <property type="term" value="C:chromatin"/>
    <property type="evidence" value="ECO:0007669"/>
    <property type="project" value="TreeGrafter"/>
</dbReference>
<evidence type="ECO:0000256" key="7">
    <source>
        <dbReference type="ARBA" id="ARBA00022786"/>
    </source>
</evidence>
<keyword evidence="5" id="KW-0479">Metal-binding</keyword>
<evidence type="ECO:0000256" key="10">
    <source>
        <dbReference type="PROSITE-ProRule" id="PRU00452"/>
    </source>
</evidence>
<feature type="chain" id="PRO_5014156909" evidence="11">
    <location>
        <begin position="19"/>
        <end position="838"/>
    </location>
</feature>
<reference evidence="14 15" key="1">
    <citation type="journal article" date="2017" name="Nature">
        <title>The Apostasia genome and the evolution of orchids.</title>
        <authorList>
            <person name="Zhang G.Q."/>
            <person name="Liu K.W."/>
            <person name="Li Z."/>
            <person name="Lohaus R."/>
            <person name="Hsiao Y.Y."/>
            <person name="Niu S.C."/>
            <person name="Wang J.Y."/>
            <person name="Lin Y.C."/>
            <person name="Xu Q."/>
            <person name="Chen L.J."/>
            <person name="Yoshida K."/>
            <person name="Fujiwara S."/>
            <person name="Wang Z.W."/>
            <person name="Zhang Y.Q."/>
            <person name="Mitsuda N."/>
            <person name="Wang M."/>
            <person name="Liu G.H."/>
            <person name="Pecoraro L."/>
            <person name="Huang H.X."/>
            <person name="Xiao X.J."/>
            <person name="Lin M."/>
            <person name="Wu X.Y."/>
            <person name="Wu W.L."/>
            <person name="Chen Y.Y."/>
            <person name="Chang S.B."/>
            <person name="Sakamoto S."/>
            <person name="Ohme-Takagi M."/>
            <person name="Yagi M."/>
            <person name="Zeng S.J."/>
            <person name="Shen C.Y."/>
            <person name="Yeh C.M."/>
            <person name="Luo Y.B."/>
            <person name="Tsai W.C."/>
            <person name="Van de Peer Y."/>
            <person name="Liu Z.J."/>
        </authorList>
    </citation>
    <scope>NUCLEOTIDE SEQUENCE [LARGE SCALE GENOMIC DNA]</scope>
    <source>
        <strain evidence="15">cv. Shenzhen</strain>
        <tissue evidence="14">Stem</tissue>
    </source>
</reference>
<organism evidence="14 15">
    <name type="scientific">Apostasia shenzhenica</name>
    <dbReference type="NCBI Taxonomy" id="1088818"/>
    <lineage>
        <taxon>Eukaryota</taxon>
        <taxon>Viridiplantae</taxon>
        <taxon>Streptophyta</taxon>
        <taxon>Embryophyta</taxon>
        <taxon>Tracheophyta</taxon>
        <taxon>Spermatophyta</taxon>
        <taxon>Magnoliopsida</taxon>
        <taxon>Liliopsida</taxon>
        <taxon>Asparagales</taxon>
        <taxon>Orchidaceae</taxon>
        <taxon>Apostasioideae</taxon>
        <taxon>Apostasia</taxon>
    </lineage>
</organism>
<evidence type="ECO:0000256" key="5">
    <source>
        <dbReference type="ARBA" id="ARBA00022723"/>
    </source>
</evidence>
<dbReference type="InterPro" id="IPR019786">
    <property type="entry name" value="Zinc_finger_PHD-type_CS"/>
</dbReference>
<feature type="signal peptide" evidence="11">
    <location>
        <begin position="1"/>
        <end position="18"/>
    </location>
</feature>
<dbReference type="GO" id="GO:0005634">
    <property type="term" value="C:nucleus"/>
    <property type="evidence" value="ECO:0007669"/>
    <property type="project" value="UniProtKB-SubCell"/>
</dbReference>
<proteinExistence type="inferred from homology"/>
<feature type="domain" description="SP-RING-type" evidence="13">
    <location>
        <begin position="375"/>
        <end position="458"/>
    </location>
</feature>
<dbReference type="UniPathway" id="UPA00886"/>
<dbReference type="SMART" id="SM00249">
    <property type="entry name" value="PHD"/>
    <property type="match status" value="1"/>
</dbReference>
<evidence type="ECO:0000256" key="8">
    <source>
        <dbReference type="ARBA" id="ARBA00022833"/>
    </source>
</evidence>
<dbReference type="CDD" id="cd15570">
    <property type="entry name" value="PHD_Bye1p_SIZ1_like"/>
    <property type="match status" value="1"/>
</dbReference>
<keyword evidence="15" id="KW-1185">Reference proteome</keyword>
<dbReference type="PROSITE" id="PS50800">
    <property type="entry name" value="SAP"/>
    <property type="match status" value="1"/>
</dbReference>
<dbReference type="Gene3D" id="1.10.720.30">
    <property type="entry name" value="SAP domain"/>
    <property type="match status" value="1"/>
</dbReference>
<evidence type="ECO:0000256" key="6">
    <source>
        <dbReference type="ARBA" id="ARBA00022771"/>
    </source>
</evidence>
<protein>
    <submittedName>
        <fullName evidence="14">E3 SUMO-protein ligase SIZ1</fullName>
        <ecNumber evidence="14">6.3.2.-</ecNumber>
    </submittedName>
</protein>
<dbReference type="GO" id="GO:0061665">
    <property type="term" value="F:SUMO ligase activity"/>
    <property type="evidence" value="ECO:0007669"/>
    <property type="project" value="TreeGrafter"/>
</dbReference>
<evidence type="ECO:0000259" key="12">
    <source>
        <dbReference type="PROSITE" id="PS50800"/>
    </source>
</evidence>
<keyword evidence="14" id="KW-0436">Ligase</keyword>
<gene>
    <name evidence="14" type="primary">SIZ1</name>
    <name evidence="14" type="ORF">AXF42_Ash012256</name>
</gene>
<name>A0A2I0B4G2_9ASPA</name>
<dbReference type="InterPro" id="IPR036361">
    <property type="entry name" value="SAP_dom_sf"/>
</dbReference>
<dbReference type="Proteomes" id="UP000236161">
    <property type="component" value="Unassembled WGS sequence"/>
</dbReference>
<evidence type="ECO:0000256" key="1">
    <source>
        <dbReference type="ARBA" id="ARBA00004123"/>
    </source>
</evidence>
<dbReference type="PANTHER" id="PTHR10782">
    <property type="entry name" value="ZINC FINGER MIZ DOMAIN-CONTAINING PROTEIN"/>
    <property type="match status" value="1"/>
</dbReference>
<dbReference type="PANTHER" id="PTHR10782:SF102">
    <property type="entry name" value="E3 SUMO-PROTEIN LIGASE SIZ1"/>
    <property type="match status" value="1"/>
</dbReference>
<dbReference type="InterPro" id="IPR003034">
    <property type="entry name" value="SAP_dom"/>
</dbReference>
<evidence type="ECO:0000313" key="14">
    <source>
        <dbReference type="EMBL" id="PKA62669.1"/>
    </source>
</evidence>
<dbReference type="CDD" id="cd16792">
    <property type="entry name" value="SP-RING_Siz-like"/>
    <property type="match status" value="1"/>
</dbReference>
<dbReference type="GO" id="GO:0016874">
    <property type="term" value="F:ligase activity"/>
    <property type="evidence" value="ECO:0007669"/>
    <property type="project" value="UniProtKB-KW"/>
</dbReference>
<dbReference type="SUPFAM" id="SSF57903">
    <property type="entry name" value="FYVE/PHD zinc finger"/>
    <property type="match status" value="1"/>
</dbReference>
<evidence type="ECO:0000313" key="15">
    <source>
        <dbReference type="Proteomes" id="UP000236161"/>
    </source>
</evidence>
<dbReference type="EC" id="6.3.2.-" evidence="14"/>
<dbReference type="SUPFAM" id="SSF68906">
    <property type="entry name" value="SAP domain"/>
    <property type="match status" value="1"/>
</dbReference>
<dbReference type="PROSITE" id="PS51044">
    <property type="entry name" value="ZF_SP_RING"/>
    <property type="match status" value="1"/>
</dbReference>
<dbReference type="Gene3D" id="3.30.40.10">
    <property type="entry name" value="Zinc/RING finger domain, C3HC4 (zinc finger)"/>
    <property type="match status" value="2"/>
</dbReference>
<dbReference type="InterPro" id="IPR004181">
    <property type="entry name" value="Znf_MIZ"/>
</dbReference>
<keyword evidence="11" id="KW-0732">Signal</keyword>